<feature type="chain" id="PRO_5009186352" evidence="10">
    <location>
        <begin position="24"/>
        <end position="1004"/>
    </location>
</feature>
<dbReference type="FunFam" id="2.60.40.1120:FF:000003">
    <property type="entry name" value="Outer membrane protein Omp121"/>
    <property type="match status" value="1"/>
</dbReference>
<dbReference type="Proteomes" id="UP000095713">
    <property type="component" value="Unassembled WGS sequence"/>
</dbReference>
<evidence type="ECO:0000313" key="14">
    <source>
        <dbReference type="Proteomes" id="UP000095713"/>
    </source>
</evidence>
<evidence type="ECO:0000259" key="11">
    <source>
        <dbReference type="Pfam" id="PF00593"/>
    </source>
</evidence>
<dbReference type="AlphaFoldDB" id="A0A1E5TE29"/>
<dbReference type="NCBIfam" id="TIGR04057">
    <property type="entry name" value="SusC_RagA_signa"/>
    <property type="match status" value="1"/>
</dbReference>
<comment type="similarity">
    <text evidence="8 9">Belongs to the TonB-dependent receptor family.</text>
</comment>
<dbReference type="GO" id="GO:0009279">
    <property type="term" value="C:cell outer membrane"/>
    <property type="evidence" value="ECO:0007669"/>
    <property type="project" value="UniProtKB-SubCell"/>
</dbReference>
<evidence type="ECO:0000256" key="4">
    <source>
        <dbReference type="ARBA" id="ARBA00022692"/>
    </source>
</evidence>
<name>A0A1E5TE29_9FLAO</name>
<evidence type="ECO:0000256" key="8">
    <source>
        <dbReference type="PROSITE-ProRule" id="PRU01360"/>
    </source>
</evidence>
<dbReference type="InterPro" id="IPR039426">
    <property type="entry name" value="TonB-dep_rcpt-like"/>
</dbReference>
<proteinExistence type="inferred from homology"/>
<dbReference type="NCBIfam" id="TIGR04056">
    <property type="entry name" value="OMP_RagA_SusC"/>
    <property type="match status" value="1"/>
</dbReference>
<dbReference type="InterPro" id="IPR037066">
    <property type="entry name" value="Plug_dom_sf"/>
</dbReference>
<dbReference type="InterPro" id="IPR036942">
    <property type="entry name" value="Beta-barrel_TonB_sf"/>
</dbReference>
<comment type="caution">
    <text evidence="13">The sequence shown here is derived from an EMBL/GenBank/DDBJ whole genome shotgun (WGS) entry which is preliminary data.</text>
</comment>
<comment type="subcellular location">
    <subcellularLocation>
        <location evidence="1 8">Cell outer membrane</location>
        <topology evidence="1 8">Multi-pass membrane protein</topology>
    </subcellularLocation>
</comment>
<dbReference type="Gene3D" id="2.40.170.20">
    <property type="entry name" value="TonB-dependent receptor, beta-barrel domain"/>
    <property type="match status" value="1"/>
</dbReference>
<evidence type="ECO:0000256" key="2">
    <source>
        <dbReference type="ARBA" id="ARBA00022448"/>
    </source>
</evidence>
<keyword evidence="4 8" id="KW-0812">Transmembrane</keyword>
<dbReference type="RefSeq" id="WP_069829034.1">
    <property type="nucleotide sequence ID" value="NZ_MDJD01000007.1"/>
</dbReference>
<dbReference type="Gene3D" id="2.170.130.10">
    <property type="entry name" value="TonB-dependent receptor, plug domain"/>
    <property type="match status" value="1"/>
</dbReference>
<keyword evidence="6 8" id="KW-0472">Membrane</keyword>
<dbReference type="SUPFAM" id="SSF56935">
    <property type="entry name" value="Porins"/>
    <property type="match status" value="1"/>
</dbReference>
<evidence type="ECO:0000256" key="3">
    <source>
        <dbReference type="ARBA" id="ARBA00022452"/>
    </source>
</evidence>
<keyword evidence="7 8" id="KW-0998">Cell outer membrane</keyword>
<dbReference type="InterPro" id="IPR023996">
    <property type="entry name" value="TonB-dep_OMP_SusC/RagA"/>
</dbReference>
<dbReference type="Pfam" id="PF00593">
    <property type="entry name" value="TonB_dep_Rec_b-barrel"/>
    <property type="match status" value="1"/>
</dbReference>
<dbReference type="InterPro" id="IPR012910">
    <property type="entry name" value="Plug_dom"/>
</dbReference>
<feature type="domain" description="TonB-dependent receptor-like beta-barrel" evidence="11">
    <location>
        <begin position="363"/>
        <end position="943"/>
    </location>
</feature>
<gene>
    <name evidence="13" type="ORF">A8C32_12915</name>
</gene>
<dbReference type="InterPro" id="IPR000531">
    <property type="entry name" value="Beta-barrel_TonB"/>
</dbReference>
<feature type="domain" description="TonB-dependent receptor plug" evidence="12">
    <location>
        <begin position="116"/>
        <end position="221"/>
    </location>
</feature>
<evidence type="ECO:0000259" key="12">
    <source>
        <dbReference type="Pfam" id="PF07715"/>
    </source>
</evidence>
<dbReference type="Pfam" id="PF07715">
    <property type="entry name" value="Plug"/>
    <property type="match status" value="1"/>
</dbReference>
<keyword evidence="10" id="KW-0732">Signal</keyword>
<evidence type="ECO:0000256" key="7">
    <source>
        <dbReference type="ARBA" id="ARBA00023237"/>
    </source>
</evidence>
<organism evidence="13 14">
    <name type="scientific">Flavivirga aquatica</name>
    <dbReference type="NCBI Taxonomy" id="1849968"/>
    <lineage>
        <taxon>Bacteria</taxon>
        <taxon>Pseudomonadati</taxon>
        <taxon>Bacteroidota</taxon>
        <taxon>Flavobacteriia</taxon>
        <taxon>Flavobacteriales</taxon>
        <taxon>Flavobacteriaceae</taxon>
        <taxon>Flavivirga</taxon>
    </lineage>
</organism>
<dbReference type="PROSITE" id="PS52016">
    <property type="entry name" value="TONB_DEPENDENT_REC_3"/>
    <property type="match status" value="1"/>
</dbReference>
<keyword evidence="5 9" id="KW-0798">TonB box</keyword>
<feature type="signal peptide" evidence="10">
    <location>
        <begin position="1"/>
        <end position="23"/>
    </location>
</feature>
<evidence type="ECO:0000256" key="1">
    <source>
        <dbReference type="ARBA" id="ARBA00004571"/>
    </source>
</evidence>
<keyword evidence="3 8" id="KW-1134">Transmembrane beta strand</keyword>
<protein>
    <submittedName>
        <fullName evidence="13">TonB-dependent receptor</fullName>
    </submittedName>
</protein>
<dbReference type="SUPFAM" id="SSF49464">
    <property type="entry name" value="Carboxypeptidase regulatory domain-like"/>
    <property type="match status" value="1"/>
</dbReference>
<keyword evidence="14" id="KW-1185">Reference proteome</keyword>
<evidence type="ECO:0000256" key="10">
    <source>
        <dbReference type="SAM" id="SignalP"/>
    </source>
</evidence>
<dbReference type="STRING" id="1849968.A8C32_12915"/>
<dbReference type="Gene3D" id="2.60.40.1120">
    <property type="entry name" value="Carboxypeptidase-like, regulatory domain"/>
    <property type="match status" value="1"/>
</dbReference>
<accession>A0A1E5TE29</accession>
<dbReference type="Pfam" id="PF13715">
    <property type="entry name" value="CarbopepD_reg_2"/>
    <property type="match status" value="1"/>
</dbReference>
<dbReference type="InterPro" id="IPR023997">
    <property type="entry name" value="TonB-dep_OMP_SusC/RagA_CS"/>
</dbReference>
<sequence>MKKNVLRLLFGLVFSLMGISASAQGITVSGTVTDDEFPLPGVNIIVKNTSNGTTTDFDGKFTMSDIAPNAILVFSYVGYKTQEVSVNNKTTLSVILIEDAAALDEVVIVGYGTSNKRELTGSVGIVKGEALATTVAGNPTSALQGKLTGIQVENPGGKPGAKGNVFIRGVNSLSNADPLYIVDGLFVDDMSYVNPLDVENISVLKDAAAAAIYGSRAANGVVLIKTNHGRKNKALEVTFNSRIGFDTPSKKLDFINGQQYTDYLNQRFINDGSSTRVTHNGVSTDWQDENLQSGIVEDYGFSISGGGEKSSYYSSINYFNQDGILVGSGFKRLNARFNSNHEFGKFKLSQSLGLAEGKLQENNWYGFDGTTAPTVALSNASNDGGFEAPSTDVQGPGGVNQYALATLENNLETTRTLFASLKLDYNITEDLKASVNVGVDYTSQKRFQFTPTYFMSNVDAVRNVNLLNDLTDFRQEDINLLFEPTLSYNKTFNDIHKISAVVGYTRFIETQNSNGIYGQGTPANSIQVVGALPSNDQNILLGQDNEAALISYFGRLNYNYDDRYIFSGTIRRDASSRFAEKNQVGYFPSVSGAWNISNEEFWNSETINFFKLRMSYGELGSYPDVFYPTQAVFLANQSNTSFGDGIANGLAQTTLADKDLVWETTKTFDVGVDMSFLNSAITFSADYYSKDVEDALVPISIPSTAGVSLPVVRNAGTLVNNGFEFDVTYKKSEGDFTYSVGTNFSFNIKNEAKDIPATILGPGIDEDLRVVNRTEANGPVGAFYGWVVEDKVDPNTGDFIRVDTDGVAGITSDDQTIIGDPTPDFTYGLNFNGKYKKFDFSLNFNGVSGNEIYNLSRYYNILWQDGGKLTDVLNSWTPSNTDTSIPRVTVDDEAGNKEPSSFFVENGSYFRLKNLEIGYNLGENALGVDWIKSVRLSLNVQNVFVITDYTGYDPDVASTNSGRANLNSGVPGVRSNVNPLLGRGLDQRAYPNARTFTFGLRAKF</sequence>
<evidence type="ECO:0000256" key="9">
    <source>
        <dbReference type="RuleBase" id="RU003357"/>
    </source>
</evidence>
<evidence type="ECO:0000256" key="6">
    <source>
        <dbReference type="ARBA" id="ARBA00023136"/>
    </source>
</evidence>
<dbReference type="EMBL" id="MDJD01000007">
    <property type="protein sequence ID" value="OEK09599.1"/>
    <property type="molecule type" value="Genomic_DNA"/>
</dbReference>
<reference evidence="13 14" key="1">
    <citation type="submission" date="2016-05" db="EMBL/GenBank/DDBJ databases">
        <title>Draft Genome Sequence of Algibacter sp. Strain SK-16 Isolated from the Surface Water of Aburatsubo Inlet.</title>
        <authorList>
            <person name="Wong S.-K."/>
            <person name="Yoshizawa S."/>
            <person name="Nakajima Y."/>
            <person name="Ogura Y."/>
            <person name="Tetsuya H."/>
            <person name="Hamasaki K."/>
        </authorList>
    </citation>
    <scope>NUCLEOTIDE SEQUENCE [LARGE SCALE GENOMIC DNA]</scope>
    <source>
        <strain evidence="13 14">SK-16</strain>
    </source>
</reference>
<evidence type="ECO:0000313" key="13">
    <source>
        <dbReference type="EMBL" id="OEK09599.1"/>
    </source>
</evidence>
<dbReference type="InterPro" id="IPR008969">
    <property type="entry name" value="CarboxyPept-like_regulatory"/>
</dbReference>
<keyword evidence="2 8" id="KW-0813">Transport</keyword>
<keyword evidence="13" id="KW-0675">Receptor</keyword>
<evidence type="ECO:0000256" key="5">
    <source>
        <dbReference type="ARBA" id="ARBA00023077"/>
    </source>
</evidence>